<protein>
    <submittedName>
        <fullName evidence="1">Uncharacterized protein</fullName>
    </submittedName>
</protein>
<dbReference type="AlphaFoldDB" id="A0A1A8U0Z4"/>
<accession>A0A1A8U0Z4</accession>
<reference evidence="1" key="2">
    <citation type="submission" date="2016-06" db="EMBL/GenBank/DDBJ databases">
        <title>The genome of a short-lived fish provides insights into sex chromosome evolution and the genetic control of aging.</title>
        <authorList>
            <person name="Reichwald K."/>
            <person name="Felder M."/>
            <person name="Petzold A."/>
            <person name="Koch P."/>
            <person name="Groth M."/>
            <person name="Platzer M."/>
        </authorList>
    </citation>
    <scope>NUCLEOTIDE SEQUENCE</scope>
    <source>
        <tissue evidence="1">Brain</tissue>
    </source>
</reference>
<reference evidence="1" key="1">
    <citation type="submission" date="2016-05" db="EMBL/GenBank/DDBJ databases">
        <authorList>
            <person name="Lavstsen T."/>
            <person name="Jespersen J.S."/>
        </authorList>
    </citation>
    <scope>NUCLEOTIDE SEQUENCE</scope>
    <source>
        <tissue evidence="1">Brain</tissue>
    </source>
</reference>
<dbReference type="EMBL" id="HAEJ01000585">
    <property type="protein sequence ID" value="SBS41042.1"/>
    <property type="molecule type" value="Transcribed_RNA"/>
</dbReference>
<organism evidence="1">
    <name type="scientific">Nothobranchius furzeri</name>
    <name type="common">Turquoise killifish</name>
    <dbReference type="NCBI Taxonomy" id="105023"/>
    <lineage>
        <taxon>Eukaryota</taxon>
        <taxon>Metazoa</taxon>
        <taxon>Chordata</taxon>
        <taxon>Craniata</taxon>
        <taxon>Vertebrata</taxon>
        <taxon>Euteleostomi</taxon>
        <taxon>Actinopterygii</taxon>
        <taxon>Neopterygii</taxon>
        <taxon>Teleostei</taxon>
        <taxon>Neoteleostei</taxon>
        <taxon>Acanthomorphata</taxon>
        <taxon>Ovalentaria</taxon>
        <taxon>Atherinomorphae</taxon>
        <taxon>Cyprinodontiformes</taxon>
        <taxon>Nothobranchiidae</taxon>
        <taxon>Nothobranchius</taxon>
    </lineage>
</organism>
<name>A0A1A8U0Z4_NOTFU</name>
<feature type="non-terminal residue" evidence="1">
    <location>
        <position position="1"/>
    </location>
</feature>
<sequence length="77" mass="8050">RGAPRSRVHPSTAAPTAGTTGCNVTLGGFQNLLQIQGTKIQYQESMLAAQTSALEGMTKRVSDLEQALASKACCAKK</sequence>
<gene>
    <name evidence="1" type="primary">Nfu_g_1_003109</name>
</gene>
<proteinExistence type="predicted"/>
<feature type="non-terminal residue" evidence="1">
    <location>
        <position position="77"/>
    </location>
</feature>
<evidence type="ECO:0000313" key="1">
    <source>
        <dbReference type="EMBL" id="SBS41042.1"/>
    </source>
</evidence>